<sequence length="513" mass="60537">MVYIKYETRQWATAPKSSLPHYDIWGERLDKYYLPPKRFPDTLPKPEVMPTHLIRISDMEVVNGSDIDEGYCALSYSWNQTGCIIKNKLTKMKAMKVDQGKHKIIHTTQQQRSCRQQNSPVNNNDNEENGKRVPLKGIYKNVVHKLNATLLCGLNYFITFRQDQNKKEEHHPHDDEEEEENNDVVEVKYVRFEGIIQQLCKDFNIKYLWYDQLCINQHDQNEKQLEIRKMHQIYSNAYCTVAFVPEFRVQQKHHNIKPNIPNFLRAQQLLQQHTWAKRLWTLEEAILSKKLLIVGGNVHMWDEELNYLSKLHALKKSLSELSVQEILHHAHQRTSTKVHDRVFALIHLFPDISDKINIDYNQPIKDLMIRFYSLLAEQHIGILAFKKNQYDDNRSQVTTYQSKIQKYKFLPSWTGAHGKHSRQVRLLTTTPSQNYKVIGKTMHITSTYVTNGQFFNNSKSFNYYNFWSGSFRNEPAYERHCVLVIKSNPLLKFTLSPQFNFLQSSKFSQTLNL</sequence>
<keyword evidence="4" id="KW-1185">Reference proteome</keyword>
<evidence type="ECO:0000256" key="1">
    <source>
        <dbReference type="SAM" id="MobiDB-lite"/>
    </source>
</evidence>
<feature type="compositionally biased region" description="Polar residues" evidence="1">
    <location>
        <begin position="106"/>
        <end position="121"/>
    </location>
</feature>
<dbReference type="Proteomes" id="UP001209540">
    <property type="component" value="Unassembled WGS sequence"/>
</dbReference>
<dbReference type="InterPro" id="IPR010730">
    <property type="entry name" value="HET"/>
</dbReference>
<evidence type="ECO:0000313" key="3">
    <source>
        <dbReference type="EMBL" id="KAI9265213.1"/>
    </source>
</evidence>
<evidence type="ECO:0000313" key="4">
    <source>
        <dbReference type="Proteomes" id="UP001209540"/>
    </source>
</evidence>
<dbReference type="PANTHER" id="PTHR24148:SF64">
    <property type="entry name" value="HETEROKARYON INCOMPATIBILITY DOMAIN-CONTAINING PROTEIN"/>
    <property type="match status" value="1"/>
</dbReference>
<reference evidence="3" key="1">
    <citation type="journal article" date="2022" name="IScience">
        <title>Evolution of zygomycete secretomes and the origins of terrestrial fungal ecologies.</title>
        <authorList>
            <person name="Chang Y."/>
            <person name="Wang Y."/>
            <person name="Mondo S."/>
            <person name="Ahrendt S."/>
            <person name="Andreopoulos W."/>
            <person name="Barry K."/>
            <person name="Beard J."/>
            <person name="Benny G.L."/>
            <person name="Blankenship S."/>
            <person name="Bonito G."/>
            <person name="Cuomo C."/>
            <person name="Desiro A."/>
            <person name="Gervers K.A."/>
            <person name="Hundley H."/>
            <person name="Kuo A."/>
            <person name="LaButti K."/>
            <person name="Lang B.F."/>
            <person name="Lipzen A."/>
            <person name="O'Donnell K."/>
            <person name="Pangilinan J."/>
            <person name="Reynolds N."/>
            <person name="Sandor L."/>
            <person name="Smith M.E."/>
            <person name="Tsang A."/>
            <person name="Grigoriev I.V."/>
            <person name="Stajich J.E."/>
            <person name="Spatafora J.W."/>
        </authorList>
    </citation>
    <scope>NUCLEOTIDE SEQUENCE</scope>
    <source>
        <strain evidence="3">RSA 2281</strain>
    </source>
</reference>
<proteinExistence type="predicted"/>
<name>A0AAD5KCE7_9FUNG</name>
<evidence type="ECO:0000259" key="2">
    <source>
        <dbReference type="Pfam" id="PF06985"/>
    </source>
</evidence>
<accession>A0AAD5KCE7</accession>
<protein>
    <recommendedName>
        <fullName evidence="2">Heterokaryon incompatibility domain-containing protein</fullName>
    </recommendedName>
</protein>
<comment type="caution">
    <text evidence="3">The sequence shown here is derived from an EMBL/GenBank/DDBJ whole genome shotgun (WGS) entry which is preliminary data.</text>
</comment>
<dbReference type="AlphaFoldDB" id="A0AAD5KCE7"/>
<dbReference type="PANTHER" id="PTHR24148">
    <property type="entry name" value="ANKYRIN REPEAT DOMAIN-CONTAINING PROTEIN 39 HOMOLOG-RELATED"/>
    <property type="match status" value="1"/>
</dbReference>
<reference evidence="3" key="2">
    <citation type="submission" date="2023-02" db="EMBL/GenBank/DDBJ databases">
        <authorList>
            <consortium name="DOE Joint Genome Institute"/>
            <person name="Mondo S.J."/>
            <person name="Chang Y."/>
            <person name="Wang Y."/>
            <person name="Ahrendt S."/>
            <person name="Andreopoulos W."/>
            <person name="Barry K."/>
            <person name="Beard J."/>
            <person name="Benny G.L."/>
            <person name="Blankenship S."/>
            <person name="Bonito G."/>
            <person name="Cuomo C."/>
            <person name="Desiro A."/>
            <person name="Gervers K.A."/>
            <person name="Hundley H."/>
            <person name="Kuo A."/>
            <person name="LaButti K."/>
            <person name="Lang B.F."/>
            <person name="Lipzen A."/>
            <person name="O'Donnell K."/>
            <person name="Pangilinan J."/>
            <person name="Reynolds N."/>
            <person name="Sandor L."/>
            <person name="Smith M.W."/>
            <person name="Tsang A."/>
            <person name="Grigoriev I.V."/>
            <person name="Stajich J.E."/>
            <person name="Spatafora J.W."/>
        </authorList>
    </citation>
    <scope>NUCLEOTIDE SEQUENCE</scope>
    <source>
        <strain evidence="3">RSA 2281</strain>
    </source>
</reference>
<feature type="region of interest" description="Disordered" evidence="1">
    <location>
        <begin position="106"/>
        <end position="132"/>
    </location>
</feature>
<dbReference type="Pfam" id="PF06985">
    <property type="entry name" value="HET"/>
    <property type="match status" value="1"/>
</dbReference>
<dbReference type="EMBL" id="JAIXMP010000011">
    <property type="protein sequence ID" value="KAI9265213.1"/>
    <property type="molecule type" value="Genomic_DNA"/>
</dbReference>
<dbReference type="InterPro" id="IPR052895">
    <property type="entry name" value="HetReg/Transcr_Mod"/>
</dbReference>
<gene>
    <name evidence="3" type="ORF">BDA99DRAFT_536695</name>
</gene>
<feature type="domain" description="Heterokaryon incompatibility" evidence="2">
    <location>
        <begin position="192"/>
        <end position="251"/>
    </location>
</feature>
<organism evidence="3 4">
    <name type="scientific">Phascolomyces articulosus</name>
    <dbReference type="NCBI Taxonomy" id="60185"/>
    <lineage>
        <taxon>Eukaryota</taxon>
        <taxon>Fungi</taxon>
        <taxon>Fungi incertae sedis</taxon>
        <taxon>Mucoromycota</taxon>
        <taxon>Mucoromycotina</taxon>
        <taxon>Mucoromycetes</taxon>
        <taxon>Mucorales</taxon>
        <taxon>Lichtheimiaceae</taxon>
        <taxon>Phascolomyces</taxon>
    </lineage>
</organism>